<evidence type="ECO:0000313" key="1">
    <source>
        <dbReference type="EMBL" id="MBA0605272.1"/>
    </source>
</evidence>
<dbReference type="PANTHER" id="PTHR34538">
    <property type="entry name" value="EXPRESSED PROTEIN"/>
    <property type="match status" value="1"/>
</dbReference>
<evidence type="ECO:0000313" key="2">
    <source>
        <dbReference type="Proteomes" id="UP000593561"/>
    </source>
</evidence>
<comment type="caution">
    <text evidence="1">The sequence shown here is derived from an EMBL/GenBank/DDBJ whole genome shotgun (WGS) entry which is preliminary data.</text>
</comment>
<gene>
    <name evidence="1" type="ORF">Godav_017863</name>
</gene>
<proteinExistence type="predicted"/>
<sequence length="151" mass="17169">MGLLGGQIHLLWKSSPALAASISIGQLDISESACSLPASRFKMVVTDAAVVFKTGMSIKTVSILIVKRIQFLKWEKKIANDEHAVKLIEVERRPTLCCCPKLYALKQFVLKLKSQWRKAMRLQRGSMQFSYDFHSYSLNFDDGFPREHVIH</sequence>
<dbReference type="PANTHER" id="PTHR34538:SF4">
    <property type="entry name" value="EXPRESSED PROTEIN"/>
    <property type="match status" value="1"/>
</dbReference>
<organism evidence="1 2">
    <name type="scientific">Gossypium davidsonii</name>
    <name type="common">Davidson's cotton</name>
    <name type="synonym">Gossypium klotzschianum subsp. davidsonii</name>
    <dbReference type="NCBI Taxonomy" id="34287"/>
    <lineage>
        <taxon>Eukaryota</taxon>
        <taxon>Viridiplantae</taxon>
        <taxon>Streptophyta</taxon>
        <taxon>Embryophyta</taxon>
        <taxon>Tracheophyta</taxon>
        <taxon>Spermatophyta</taxon>
        <taxon>Magnoliopsida</taxon>
        <taxon>eudicotyledons</taxon>
        <taxon>Gunneridae</taxon>
        <taxon>Pentapetalae</taxon>
        <taxon>rosids</taxon>
        <taxon>malvids</taxon>
        <taxon>Malvales</taxon>
        <taxon>Malvaceae</taxon>
        <taxon>Malvoideae</taxon>
        <taxon>Gossypium</taxon>
    </lineage>
</organism>
<keyword evidence="2" id="KW-1185">Reference proteome</keyword>
<protein>
    <submittedName>
        <fullName evidence="1">Uncharacterized protein</fullName>
    </submittedName>
</protein>
<dbReference type="EMBL" id="JABFAC010000001">
    <property type="protein sequence ID" value="MBA0605272.1"/>
    <property type="molecule type" value="Genomic_DNA"/>
</dbReference>
<dbReference type="AlphaFoldDB" id="A0A7J8QVW6"/>
<accession>A0A7J8QVW6</accession>
<reference evidence="1 2" key="1">
    <citation type="journal article" date="2019" name="Genome Biol. Evol.">
        <title>Insights into the evolution of the New World diploid cottons (Gossypium, subgenus Houzingenia) based on genome sequencing.</title>
        <authorList>
            <person name="Grover C.E."/>
            <person name="Arick M.A. 2nd"/>
            <person name="Thrash A."/>
            <person name="Conover J.L."/>
            <person name="Sanders W.S."/>
            <person name="Peterson D.G."/>
            <person name="Frelichowski J.E."/>
            <person name="Scheffler J.A."/>
            <person name="Scheffler B.E."/>
            <person name="Wendel J.F."/>
        </authorList>
    </citation>
    <scope>NUCLEOTIDE SEQUENCE [LARGE SCALE GENOMIC DNA]</scope>
    <source>
        <strain evidence="1">27</strain>
        <tissue evidence="1">Leaf</tissue>
    </source>
</reference>
<name>A0A7J8QVW6_GOSDV</name>
<dbReference type="Proteomes" id="UP000593561">
    <property type="component" value="Unassembled WGS sequence"/>
</dbReference>